<comment type="caution">
    <text evidence="6">The sequence shown here is derived from an EMBL/GenBank/DDBJ whole genome shotgun (WGS) entry which is preliminary data.</text>
</comment>
<dbReference type="Gene3D" id="3.55.40.20">
    <property type="entry name" value="Iron/manganese superoxide dismutase, C-terminal domain"/>
    <property type="match status" value="1"/>
</dbReference>
<evidence type="ECO:0000313" key="6">
    <source>
        <dbReference type="EMBL" id="MCC5466477.1"/>
    </source>
</evidence>
<dbReference type="InterPro" id="IPR036314">
    <property type="entry name" value="SOD_C_sf"/>
</dbReference>
<dbReference type="PANTHER" id="PTHR11404">
    <property type="entry name" value="SUPEROXIDE DISMUTASE 2"/>
    <property type="match status" value="1"/>
</dbReference>
<keyword evidence="4" id="KW-0560">Oxidoreductase</keyword>
<dbReference type="InterPro" id="IPR019832">
    <property type="entry name" value="Mn/Fe_SOD_C"/>
</dbReference>
<sequence>MSYQVQDFDHLLRMQGFSETLLHHHFALYHELVENRNRIAANLEGLVAQGQEDTPEYGSLKRRLSWQSNDMRLHELYFENLGGQSERNHRSCLIEKLTENFGSYKAWEEDFKTTASIPGVGWAVLCQDHSSGKLNNLWLDEHQAEIPADYKPLLVLDAWEHSYMMDYGFKRPEYLETFFKNIDWDVVDRRLIV</sequence>
<dbReference type="SUPFAM" id="SSF54719">
    <property type="entry name" value="Fe,Mn superoxide dismutase (SOD), C-terminal domain"/>
    <property type="match status" value="1"/>
</dbReference>
<evidence type="ECO:0000256" key="2">
    <source>
        <dbReference type="ARBA" id="ARBA00012682"/>
    </source>
</evidence>
<dbReference type="InterPro" id="IPR050265">
    <property type="entry name" value="Fe/Mn_Superoxide_Dismutase"/>
</dbReference>
<proteinExistence type="inferred from homology"/>
<protein>
    <recommendedName>
        <fullName evidence="2">superoxide dismutase</fullName>
        <ecNumber evidence="2">1.15.1.1</ecNumber>
    </recommendedName>
</protein>
<dbReference type="Pfam" id="PF02777">
    <property type="entry name" value="Sod_Fe_C"/>
    <property type="match status" value="1"/>
</dbReference>
<dbReference type="EMBL" id="JAJHJB010000019">
    <property type="protein sequence ID" value="MCC5466477.1"/>
    <property type="molecule type" value="Genomic_DNA"/>
</dbReference>
<evidence type="ECO:0000256" key="3">
    <source>
        <dbReference type="ARBA" id="ARBA00022723"/>
    </source>
</evidence>
<accession>A0ABS8HTH3</accession>
<evidence type="ECO:0000259" key="5">
    <source>
        <dbReference type="Pfam" id="PF02777"/>
    </source>
</evidence>
<dbReference type="RefSeq" id="WP_229535622.1">
    <property type="nucleotide sequence ID" value="NZ_JAJHJB010000019.1"/>
</dbReference>
<dbReference type="InterPro" id="IPR036324">
    <property type="entry name" value="Mn/Fe_SOD_N_sf"/>
</dbReference>
<evidence type="ECO:0000313" key="7">
    <source>
        <dbReference type="Proteomes" id="UP001165492"/>
    </source>
</evidence>
<evidence type="ECO:0000256" key="4">
    <source>
        <dbReference type="ARBA" id="ARBA00023002"/>
    </source>
</evidence>
<dbReference type="InterPro" id="IPR001189">
    <property type="entry name" value="Mn/Fe_SOD"/>
</dbReference>
<dbReference type="EC" id="1.15.1.1" evidence="2"/>
<reference evidence="6" key="1">
    <citation type="submission" date="2021-11" db="EMBL/GenBank/DDBJ databases">
        <title>Description of a new species Pelosinus isolated from the bottom sediments of Lake Baikal.</title>
        <authorList>
            <person name="Zakharyuk A."/>
        </authorList>
    </citation>
    <scope>NUCLEOTIDE SEQUENCE</scope>
    <source>
        <strain evidence="6">Bkl1</strain>
    </source>
</reference>
<comment type="similarity">
    <text evidence="1">Belongs to the iron/manganese superoxide dismutase family.</text>
</comment>
<dbReference type="Proteomes" id="UP001165492">
    <property type="component" value="Unassembled WGS sequence"/>
</dbReference>
<dbReference type="PIRSF" id="PIRSF000349">
    <property type="entry name" value="SODismutase"/>
    <property type="match status" value="1"/>
</dbReference>
<dbReference type="SUPFAM" id="SSF46609">
    <property type="entry name" value="Fe,Mn superoxide dismutase (SOD), N-terminal domain"/>
    <property type="match status" value="1"/>
</dbReference>
<name>A0ABS8HTH3_9FIRM</name>
<gene>
    <name evidence="6" type="ORF">LMF89_14055</name>
</gene>
<feature type="domain" description="Manganese/iron superoxide dismutase C-terminal" evidence="5">
    <location>
        <begin position="93"/>
        <end position="190"/>
    </location>
</feature>
<dbReference type="PANTHER" id="PTHR11404:SF6">
    <property type="entry name" value="SUPEROXIDE DISMUTASE [MN], MITOCHONDRIAL"/>
    <property type="match status" value="1"/>
</dbReference>
<organism evidence="6 7">
    <name type="scientific">Pelosinus baikalensis</name>
    <dbReference type="NCBI Taxonomy" id="2892015"/>
    <lineage>
        <taxon>Bacteria</taxon>
        <taxon>Bacillati</taxon>
        <taxon>Bacillota</taxon>
        <taxon>Negativicutes</taxon>
        <taxon>Selenomonadales</taxon>
        <taxon>Sporomusaceae</taxon>
        <taxon>Pelosinus</taxon>
    </lineage>
</organism>
<keyword evidence="7" id="KW-1185">Reference proteome</keyword>
<evidence type="ECO:0000256" key="1">
    <source>
        <dbReference type="ARBA" id="ARBA00008714"/>
    </source>
</evidence>
<keyword evidence="3" id="KW-0479">Metal-binding</keyword>